<dbReference type="Gene3D" id="3.20.20.140">
    <property type="entry name" value="Metal-dependent hydrolases"/>
    <property type="match status" value="1"/>
</dbReference>
<dbReference type="SUPFAM" id="SSF51338">
    <property type="entry name" value="Composite domain of metallo-dependent hydrolases"/>
    <property type="match status" value="1"/>
</dbReference>
<feature type="binding site" evidence="7">
    <location>
        <begin position="215"/>
        <end position="216"/>
    </location>
    <ligand>
        <name>substrate</name>
    </ligand>
</feature>
<dbReference type="Pfam" id="PF01979">
    <property type="entry name" value="Amidohydro_1"/>
    <property type="match status" value="1"/>
</dbReference>
<feature type="active site" description="Proton donor/acceptor" evidence="6">
    <location>
        <position position="269"/>
    </location>
</feature>
<dbReference type="PANTHER" id="PTHR11113">
    <property type="entry name" value="N-ACETYLGLUCOSAMINE-6-PHOSPHATE DEACETYLASE"/>
    <property type="match status" value="1"/>
</dbReference>
<evidence type="ECO:0000256" key="1">
    <source>
        <dbReference type="ARBA" id="ARBA00010716"/>
    </source>
</evidence>
<feature type="domain" description="Amidohydrolase-related" evidence="9">
    <location>
        <begin position="51"/>
        <end position="365"/>
    </location>
</feature>
<keyword evidence="4 5" id="KW-0119">Carbohydrate metabolism</keyword>
<dbReference type="eggNOG" id="COG1820">
    <property type="taxonomic scope" value="Bacteria"/>
</dbReference>
<dbReference type="InterPro" id="IPR006680">
    <property type="entry name" value="Amidohydro-rel"/>
</dbReference>
<comment type="cofactor">
    <cofactor evidence="8">
        <name>a divalent metal cation</name>
        <dbReference type="ChEBI" id="CHEBI:60240"/>
    </cofactor>
    <text evidence="8">Binds 1 divalent metal cation per subunit.</text>
</comment>
<feature type="binding site" evidence="7">
    <location>
        <begin position="295"/>
        <end position="297"/>
    </location>
    <ligand>
        <name>substrate</name>
    </ligand>
</feature>
<dbReference type="SUPFAM" id="SSF51556">
    <property type="entry name" value="Metallo-dependent hydrolases"/>
    <property type="match status" value="1"/>
</dbReference>
<dbReference type="STRING" id="1150600.ADIARSV_0069"/>
<evidence type="ECO:0000313" key="11">
    <source>
        <dbReference type="Proteomes" id="UP000014174"/>
    </source>
</evidence>
<dbReference type="PIRSF" id="PIRSF038994">
    <property type="entry name" value="NagA"/>
    <property type="match status" value="1"/>
</dbReference>
<dbReference type="AlphaFoldDB" id="R9GY44"/>
<keyword evidence="11" id="KW-1185">Reference proteome</keyword>
<evidence type="ECO:0000256" key="7">
    <source>
        <dbReference type="PIRSR" id="PIRSR038994-2"/>
    </source>
</evidence>
<proteinExistence type="inferred from homology"/>
<evidence type="ECO:0000256" key="4">
    <source>
        <dbReference type="ARBA" id="ARBA00023277"/>
    </source>
</evidence>
<dbReference type="InterPro" id="IPR032466">
    <property type="entry name" value="Metal_Hydrolase"/>
</dbReference>
<name>R9GY44_9SPHI</name>
<keyword evidence="3 5" id="KW-0378">Hydrolase</keyword>
<protein>
    <submittedName>
        <fullName evidence="10">N-acetylglucosamine-6-phosphate deacetylase</fullName>
        <ecNumber evidence="10">3.5.1.25</ecNumber>
    </submittedName>
</protein>
<dbReference type="NCBIfam" id="TIGR00221">
    <property type="entry name" value="nagA"/>
    <property type="match status" value="1"/>
</dbReference>
<dbReference type="Proteomes" id="UP000014174">
    <property type="component" value="Unassembled WGS sequence"/>
</dbReference>
<dbReference type="OrthoDB" id="9776488at2"/>
<reference evidence="10 11" key="1">
    <citation type="journal article" date="2013" name="Genome Announc.">
        <title>Draft Genome Sequence of Arcticibacter svalbardensis Strain MN12-7T, a Member of the Family Sphingobacteriaceae Isolated from an Arctic Soil Sample.</title>
        <authorList>
            <person name="Shivaji S."/>
            <person name="Ara S."/>
            <person name="Prasad S."/>
            <person name="Manasa B.P."/>
            <person name="Begum Z."/>
            <person name="Singh A."/>
            <person name="Kumar Pinnaka A."/>
        </authorList>
    </citation>
    <scope>NUCLEOTIDE SEQUENCE [LARGE SCALE GENOMIC DNA]</scope>
    <source>
        <strain evidence="10 11">MN12-7</strain>
    </source>
</reference>
<dbReference type="GO" id="GO:0008448">
    <property type="term" value="F:N-acetylglucosamine-6-phosphate deacetylase activity"/>
    <property type="evidence" value="ECO:0007669"/>
    <property type="project" value="UniProtKB-EC"/>
</dbReference>
<dbReference type="InterPro" id="IPR003764">
    <property type="entry name" value="GlcNAc_6-P_deAcase"/>
</dbReference>
<organism evidence="10 11">
    <name type="scientific">Arcticibacter svalbardensis MN12-7</name>
    <dbReference type="NCBI Taxonomy" id="1150600"/>
    <lineage>
        <taxon>Bacteria</taxon>
        <taxon>Pseudomonadati</taxon>
        <taxon>Bacteroidota</taxon>
        <taxon>Sphingobacteriia</taxon>
        <taxon>Sphingobacteriales</taxon>
        <taxon>Sphingobacteriaceae</taxon>
        <taxon>Arcticibacter</taxon>
    </lineage>
</organism>
<feature type="binding site" evidence="8">
    <location>
        <position position="212"/>
    </location>
    <ligand>
        <name>Zn(2+)</name>
        <dbReference type="ChEBI" id="CHEBI:29105"/>
    </ligand>
</feature>
<feature type="binding site" evidence="7">
    <location>
        <position position="247"/>
    </location>
    <ligand>
        <name>substrate</name>
    </ligand>
</feature>
<dbReference type="EC" id="3.5.1.25" evidence="10"/>
<evidence type="ECO:0000256" key="8">
    <source>
        <dbReference type="PIRSR" id="PIRSR038994-3"/>
    </source>
</evidence>
<dbReference type="Gene3D" id="2.30.40.10">
    <property type="entry name" value="Urease, subunit C, domain 1"/>
    <property type="match status" value="1"/>
</dbReference>
<evidence type="ECO:0000259" key="9">
    <source>
        <dbReference type="Pfam" id="PF01979"/>
    </source>
</evidence>
<keyword evidence="2 8" id="KW-0479">Metal-binding</keyword>
<dbReference type="Pfam" id="PF22643">
    <property type="entry name" value="NagA_N"/>
    <property type="match status" value="1"/>
</dbReference>
<evidence type="ECO:0000256" key="3">
    <source>
        <dbReference type="ARBA" id="ARBA00022801"/>
    </source>
</evidence>
<dbReference type="RefSeq" id="WP_016193326.1">
    <property type="nucleotide sequence ID" value="NZ_AQPN01000002.1"/>
</dbReference>
<dbReference type="GO" id="GO:0046872">
    <property type="term" value="F:metal ion binding"/>
    <property type="evidence" value="ECO:0007669"/>
    <property type="project" value="UniProtKB-KW"/>
</dbReference>
<accession>R9GY44</accession>
<dbReference type="PANTHER" id="PTHR11113:SF14">
    <property type="entry name" value="N-ACETYLGLUCOSAMINE-6-PHOSPHATE DEACETYLASE"/>
    <property type="match status" value="1"/>
</dbReference>
<feature type="binding site" evidence="8">
    <location>
        <position position="191"/>
    </location>
    <ligand>
        <name>Zn(2+)</name>
        <dbReference type="ChEBI" id="CHEBI:29105"/>
    </ligand>
</feature>
<evidence type="ECO:0000256" key="2">
    <source>
        <dbReference type="ARBA" id="ARBA00022723"/>
    </source>
</evidence>
<evidence type="ECO:0000256" key="6">
    <source>
        <dbReference type="PIRSR" id="PIRSR038994-1"/>
    </source>
</evidence>
<feature type="binding site" evidence="7">
    <location>
        <position position="223"/>
    </location>
    <ligand>
        <name>substrate</name>
    </ligand>
</feature>
<dbReference type="EMBL" id="AQPN01000002">
    <property type="protein sequence ID" value="EOR96646.1"/>
    <property type="molecule type" value="Genomic_DNA"/>
</dbReference>
<comment type="caution">
    <text evidence="10">The sequence shown here is derived from an EMBL/GenBank/DDBJ whole genome shotgun (WGS) entry which is preliminary data.</text>
</comment>
<evidence type="ECO:0000256" key="5">
    <source>
        <dbReference type="PIRNR" id="PIRNR038994"/>
    </source>
</evidence>
<sequence>MVKIITNGLLYTGEELLTHHAVVIQKDQIIDIIPEYEIPANAELIDCKGSFIVPGFIDLQIYGAGGYLFSGNLTAEALKAIADDLVSKGTTGFVITLATNSIDVFLKAIRLVRDNPHPALLGIHLEGPYINPAKKGAHIEKYIKVPQRKEIETLLQAAAGVLKIMTLAPEVTDPALIKLLIDNGVIVSAGHSMATFQQATYGFAQGISCTTHLFNAMSPFHHRDTGLPGATLQSKTVMASMVADGIHIDYQALMISKKLLQERMFLITDAVEECHQGPYQHVRDHDHFNMPDGTLSGSALTLLKAVENCVKHVGIPLDEALRMASTYPAQILNKTDIGKIKTGYKADLVVFNAEYQVEQVWLNGRSY</sequence>
<gene>
    <name evidence="10" type="ORF">ADIARSV_0069</name>
</gene>
<dbReference type="GO" id="GO:0006046">
    <property type="term" value="P:N-acetylglucosamine catabolic process"/>
    <property type="evidence" value="ECO:0007669"/>
    <property type="project" value="TreeGrafter"/>
</dbReference>
<comment type="similarity">
    <text evidence="1 5">Belongs to the metallo-dependent hydrolases superfamily. NagA family.</text>
</comment>
<feature type="binding site" evidence="7">
    <location>
        <position position="137"/>
    </location>
    <ligand>
        <name>substrate</name>
    </ligand>
</feature>
<feature type="binding site" evidence="8">
    <location>
        <position position="126"/>
    </location>
    <ligand>
        <name>Zn(2+)</name>
        <dbReference type="ChEBI" id="CHEBI:29105"/>
    </ligand>
</feature>
<evidence type="ECO:0000313" key="10">
    <source>
        <dbReference type="EMBL" id="EOR96646.1"/>
    </source>
</evidence>
<dbReference type="InterPro" id="IPR011059">
    <property type="entry name" value="Metal-dep_hydrolase_composite"/>
</dbReference>
<dbReference type="PATRIC" id="fig|1150600.3.peg.68"/>